<feature type="repeat" description="TPR" evidence="13">
    <location>
        <begin position="538"/>
        <end position="571"/>
    </location>
</feature>
<evidence type="ECO:0000256" key="12">
    <source>
        <dbReference type="ARBA" id="ARBA00023136"/>
    </source>
</evidence>
<evidence type="ECO:0000256" key="9">
    <source>
        <dbReference type="ARBA" id="ARBA00022803"/>
    </source>
</evidence>
<keyword evidence="9 13" id="KW-0802">TPR repeat</keyword>
<keyword evidence="12 14" id="KW-0472">Membrane</keyword>
<protein>
    <recommendedName>
        <fullName evidence="5">dolichyl-phosphate-mannose--protein mannosyltransferase</fullName>
        <ecNumber evidence="5">2.4.1.109</ecNumber>
    </recommendedName>
</protein>
<comment type="caution">
    <text evidence="16">The sequence shown here is derived from an EMBL/GenBank/DDBJ whole genome shotgun (WGS) entry which is preliminary data.</text>
</comment>
<feature type="domain" description="DUF1736" evidence="15">
    <location>
        <begin position="38"/>
        <end position="89"/>
    </location>
</feature>
<keyword evidence="6" id="KW-0808">Transferase</keyword>
<comment type="similarity">
    <text evidence="4">Belongs to the TMTC family.</text>
</comment>
<keyword evidence="17" id="KW-1185">Reference proteome</keyword>
<dbReference type="GO" id="GO:0004169">
    <property type="term" value="F:dolichyl-phosphate-mannose-protein mannosyltransferase activity"/>
    <property type="evidence" value="ECO:0007669"/>
    <property type="project" value="UniProtKB-EC"/>
</dbReference>
<evidence type="ECO:0000259" key="15">
    <source>
        <dbReference type="Pfam" id="PF08409"/>
    </source>
</evidence>
<dbReference type="Proteomes" id="UP001186944">
    <property type="component" value="Unassembled WGS sequence"/>
</dbReference>
<dbReference type="AlphaFoldDB" id="A0AA88YBY5"/>
<feature type="transmembrane region" description="Helical" evidence="14">
    <location>
        <begin position="91"/>
        <end position="111"/>
    </location>
</feature>
<keyword evidence="10" id="KW-0256">Endoplasmic reticulum</keyword>
<proteinExistence type="inferred from homology"/>
<dbReference type="InterPro" id="IPR013618">
    <property type="entry name" value="TMTC_DUF1736"/>
</dbReference>
<evidence type="ECO:0000256" key="1">
    <source>
        <dbReference type="ARBA" id="ARBA00004141"/>
    </source>
</evidence>
<evidence type="ECO:0000256" key="11">
    <source>
        <dbReference type="ARBA" id="ARBA00022989"/>
    </source>
</evidence>
<dbReference type="Gene3D" id="1.25.40.10">
    <property type="entry name" value="Tetratricopeptide repeat domain"/>
    <property type="match status" value="3"/>
</dbReference>
<feature type="repeat" description="TPR" evidence="13">
    <location>
        <begin position="397"/>
        <end position="430"/>
    </location>
</feature>
<evidence type="ECO:0000256" key="14">
    <source>
        <dbReference type="SAM" id="Phobius"/>
    </source>
</evidence>
<feature type="repeat" description="TPR" evidence="13">
    <location>
        <begin position="261"/>
        <end position="294"/>
    </location>
</feature>
<evidence type="ECO:0000256" key="4">
    <source>
        <dbReference type="ARBA" id="ARBA00007882"/>
    </source>
</evidence>
<reference evidence="16" key="1">
    <citation type="submission" date="2019-08" db="EMBL/GenBank/DDBJ databases">
        <title>The improved chromosome-level genome for the pearl oyster Pinctada fucata martensii using PacBio sequencing and Hi-C.</title>
        <authorList>
            <person name="Zheng Z."/>
        </authorList>
    </citation>
    <scope>NUCLEOTIDE SEQUENCE</scope>
    <source>
        <strain evidence="16">ZZ-2019</strain>
        <tissue evidence="16">Adductor muscle</tissue>
    </source>
</reference>
<keyword evidence="8" id="KW-0677">Repeat</keyword>
<dbReference type="Pfam" id="PF08409">
    <property type="entry name" value="TMTC_DUF1736"/>
    <property type="match status" value="1"/>
</dbReference>
<dbReference type="SMART" id="SM00028">
    <property type="entry name" value="TPR"/>
    <property type="match status" value="8"/>
</dbReference>
<feature type="transmembrane region" description="Helical" evidence="14">
    <location>
        <begin position="155"/>
        <end position="172"/>
    </location>
</feature>
<gene>
    <name evidence="16" type="ORF">FSP39_000001</name>
</gene>
<accession>A0AA88YBY5</accession>
<dbReference type="EMBL" id="VSWD01000006">
    <property type="protein sequence ID" value="KAK3099136.1"/>
    <property type="molecule type" value="Genomic_DNA"/>
</dbReference>
<evidence type="ECO:0000313" key="16">
    <source>
        <dbReference type="EMBL" id="KAK3099136.1"/>
    </source>
</evidence>
<dbReference type="Pfam" id="PF13374">
    <property type="entry name" value="TPR_10"/>
    <property type="match status" value="1"/>
</dbReference>
<evidence type="ECO:0000256" key="8">
    <source>
        <dbReference type="ARBA" id="ARBA00022737"/>
    </source>
</evidence>
<dbReference type="PANTHER" id="PTHR44809:SF1">
    <property type="entry name" value="PROTEIN O-MANNOSYL-TRANSFERASE TMTC1"/>
    <property type="match status" value="1"/>
</dbReference>
<dbReference type="InterPro" id="IPR011990">
    <property type="entry name" value="TPR-like_helical_dom_sf"/>
</dbReference>
<dbReference type="PROSITE" id="PS50005">
    <property type="entry name" value="TPR"/>
    <property type="match status" value="5"/>
</dbReference>
<sequence>MLCKEHGITVLAVCMVYDAVLCWKAVLLLCFRFRVMGGQLPQFLHQDNPSSFSDSFLTRCLSYSYIWYYNGRLLMAPLTLSYDWQVTSLDPDPILCGLLMMVVPFLPASNIMFRVGFVIAERVLYIPSCGYCILIAWGAYVLYQRLPTAPFLRDAWTGLFIIVIITMAAKTWKQNQVWRSRESLFRSGIRAIPHNAKVHYNYANHLKDSGQHHQAVHHYKEAIRLYPTYASAHNNMGTILKNVTEAEYHYREALKLVPTHKGALINLGSSLFKRGEVKEGHDIIQKLLELDPTNTEGIIALAGMQVEMKEWENADHNYKQTQYELVEMIVQVGINVLHFSTLGDLEGAVDYYKRAFLKESRDQWTPMVNAAQTLNQLGRTSEAENILKGALNMRRDVTALDILGLIYYRQGRLAETVKTYREIQTLDPRHAPAMLHFSQVLAGIGEPEKAETLLRDLIQYNPSNLDILTQMTNVLGQQGKHKQALSYLEEAIRLARQGDPETLHNLLFQQGNHYKDLKMYQHALKSYNETVQIQPNNAKAHLNIGAIFHLEGYLAKARYHYTKVLHLEPDNSIAKDNLRKVQNLEKSSGKKQRSNTQN</sequence>
<dbReference type="PANTHER" id="PTHR44809">
    <property type="match status" value="1"/>
</dbReference>
<dbReference type="InterPro" id="IPR019734">
    <property type="entry name" value="TPR_rpt"/>
</dbReference>
<keyword evidence="7 14" id="KW-0812">Transmembrane</keyword>
<dbReference type="Pfam" id="PF13432">
    <property type="entry name" value="TPR_16"/>
    <property type="match status" value="1"/>
</dbReference>
<dbReference type="EC" id="2.4.1.109" evidence="5"/>
<evidence type="ECO:0000256" key="7">
    <source>
        <dbReference type="ARBA" id="ARBA00022692"/>
    </source>
</evidence>
<name>A0AA88YBY5_PINIB</name>
<evidence type="ECO:0000256" key="2">
    <source>
        <dbReference type="ARBA" id="ARBA00004240"/>
    </source>
</evidence>
<evidence type="ECO:0000256" key="3">
    <source>
        <dbReference type="ARBA" id="ARBA00004922"/>
    </source>
</evidence>
<comment type="subcellular location">
    <subcellularLocation>
        <location evidence="2">Endoplasmic reticulum</location>
    </subcellularLocation>
    <subcellularLocation>
        <location evidence="1">Membrane</location>
        <topology evidence="1">Multi-pass membrane protein</topology>
    </subcellularLocation>
</comment>
<dbReference type="Pfam" id="PF13414">
    <property type="entry name" value="TPR_11"/>
    <property type="match status" value="2"/>
</dbReference>
<evidence type="ECO:0000256" key="5">
    <source>
        <dbReference type="ARBA" id="ARBA00012839"/>
    </source>
</evidence>
<organism evidence="16 17">
    <name type="scientific">Pinctada imbricata</name>
    <name type="common">Atlantic pearl-oyster</name>
    <name type="synonym">Pinctada martensii</name>
    <dbReference type="NCBI Taxonomy" id="66713"/>
    <lineage>
        <taxon>Eukaryota</taxon>
        <taxon>Metazoa</taxon>
        <taxon>Spiralia</taxon>
        <taxon>Lophotrochozoa</taxon>
        <taxon>Mollusca</taxon>
        <taxon>Bivalvia</taxon>
        <taxon>Autobranchia</taxon>
        <taxon>Pteriomorphia</taxon>
        <taxon>Pterioida</taxon>
        <taxon>Pterioidea</taxon>
        <taxon>Pteriidae</taxon>
        <taxon>Pinctada</taxon>
    </lineage>
</organism>
<evidence type="ECO:0000256" key="13">
    <source>
        <dbReference type="PROSITE-ProRule" id="PRU00339"/>
    </source>
</evidence>
<keyword evidence="11 14" id="KW-1133">Transmembrane helix</keyword>
<feature type="transmembrane region" description="Helical" evidence="14">
    <location>
        <begin position="123"/>
        <end position="143"/>
    </location>
</feature>
<evidence type="ECO:0000256" key="6">
    <source>
        <dbReference type="ARBA" id="ARBA00022679"/>
    </source>
</evidence>
<feature type="transmembrane region" description="Helical" evidence="14">
    <location>
        <begin position="6"/>
        <end position="31"/>
    </location>
</feature>
<evidence type="ECO:0000313" key="17">
    <source>
        <dbReference type="Proteomes" id="UP001186944"/>
    </source>
</evidence>
<dbReference type="SUPFAM" id="SSF48452">
    <property type="entry name" value="TPR-like"/>
    <property type="match status" value="2"/>
</dbReference>
<feature type="repeat" description="TPR" evidence="13">
    <location>
        <begin position="196"/>
        <end position="229"/>
    </location>
</feature>
<evidence type="ECO:0000256" key="10">
    <source>
        <dbReference type="ARBA" id="ARBA00022824"/>
    </source>
</evidence>
<dbReference type="InterPro" id="IPR052943">
    <property type="entry name" value="TMTC_O-mannosyl-trnsfr"/>
</dbReference>
<feature type="repeat" description="TPR" evidence="13">
    <location>
        <begin position="504"/>
        <end position="537"/>
    </location>
</feature>
<dbReference type="GO" id="GO:0005783">
    <property type="term" value="C:endoplasmic reticulum"/>
    <property type="evidence" value="ECO:0007669"/>
    <property type="project" value="UniProtKB-SubCell"/>
</dbReference>
<dbReference type="GO" id="GO:0016020">
    <property type="term" value="C:membrane"/>
    <property type="evidence" value="ECO:0007669"/>
    <property type="project" value="UniProtKB-SubCell"/>
</dbReference>
<comment type="pathway">
    <text evidence="3">Protein modification; protein glycosylation.</text>
</comment>